<name>A0A6J7BKE9_9ZZZZ</name>
<sequence>MSSSTRDAAAQMTDAAMSLLESLDPDQRAIALWPFEDQAERERWFYTPTDHGGLTLSAMTPTQQRLAHRLLASGLSRAGYVTASTIIGLENVLDQLEGFMSDWGRERGRDPGLFYTRIFGDPAGEGPWSWRFGGHHVSVHHVILDGEVVGSTPLFLGADPASSPLLGPHPLRPLAGVEDLGRGLVRSLDEGQRRMAIVAGVAPVDLVGANRSRYGQAPGDLPLDLASVWRTRFEGELDERLLSFHTRAVDESGLTSEHLEAVRLDQTPRGLAASAMSDDQRNMLRSLLDLYVGRLPDDLASLESIKYASQEALGGLAFMWAGGLEPGQGHYYRIQGIDILCEYDNTLSGANHVHSVWRDPHRDFGADPLAAHYRRSHA</sequence>
<evidence type="ECO:0000313" key="1">
    <source>
        <dbReference type="EMBL" id="CAB4845840.1"/>
    </source>
</evidence>
<protein>
    <submittedName>
        <fullName evidence="1">Unannotated protein</fullName>
    </submittedName>
</protein>
<dbReference type="Pfam" id="PF12006">
    <property type="entry name" value="DUF3500"/>
    <property type="match status" value="1"/>
</dbReference>
<gene>
    <name evidence="1" type="ORF">UFOPK3268_00011</name>
</gene>
<dbReference type="AlphaFoldDB" id="A0A6J7BKE9"/>
<dbReference type="EMBL" id="CAFBIZ010000001">
    <property type="protein sequence ID" value="CAB4845840.1"/>
    <property type="molecule type" value="Genomic_DNA"/>
</dbReference>
<dbReference type="PANTHER" id="PTHR37489:SF1">
    <property type="entry name" value="DUF3500 DOMAIN-CONTAINING PROTEIN"/>
    <property type="match status" value="1"/>
</dbReference>
<reference evidence="1" key="1">
    <citation type="submission" date="2020-05" db="EMBL/GenBank/DDBJ databases">
        <authorList>
            <person name="Chiriac C."/>
            <person name="Salcher M."/>
            <person name="Ghai R."/>
            <person name="Kavagutti S V."/>
        </authorList>
    </citation>
    <scope>NUCLEOTIDE SEQUENCE</scope>
</reference>
<proteinExistence type="predicted"/>
<accession>A0A6J7BKE9</accession>
<dbReference type="PANTHER" id="PTHR37489">
    <property type="entry name" value="DUF3500 DOMAIN-CONTAINING PROTEIN"/>
    <property type="match status" value="1"/>
</dbReference>
<dbReference type="InterPro" id="IPR021889">
    <property type="entry name" value="DUF3500"/>
</dbReference>
<organism evidence="1">
    <name type="scientific">freshwater metagenome</name>
    <dbReference type="NCBI Taxonomy" id="449393"/>
    <lineage>
        <taxon>unclassified sequences</taxon>
        <taxon>metagenomes</taxon>
        <taxon>ecological metagenomes</taxon>
    </lineage>
</organism>